<dbReference type="EMBL" id="VUOC01000004">
    <property type="protein sequence ID" value="KAA2239374.1"/>
    <property type="molecule type" value="Genomic_DNA"/>
</dbReference>
<keyword evidence="2" id="KW-1185">Reference proteome</keyword>
<accession>A0A5B2VKN0</accession>
<dbReference type="AlphaFoldDB" id="A0A5B2VKN0"/>
<reference evidence="1 2" key="2">
    <citation type="submission" date="2019-09" db="EMBL/GenBank/DDBJ databases">
        <authorList>
            <person name="Jin C."/>
        </authorList>
    </citation>
    <scope>NUCLEOTIDE SEQUENCE [LARGE SCALE GENOMIC DNA]</scope>
    <source>
        <strain evidence="1 2">BN140078</strain>
    </source>
</reference>
<evidence type="ECO:0000313" key="2">
    <source>
        <dbReference type="Proteomes" id="UP000324611"/>
    </source>
</evidence>
<dbReference type="Proteomes" id="UP000324611">
    <property type="component" value="Unassembled WGS sequence"/>
</dbReference>
<proteinExistence type="predicted"/>
<reference evidence="1 2" key="1">
    <citation type="submission" date="2019-09" db="EMBL/GenBank/DDBJ databases">
        <title>Chitinophaga ginsengihumi sp. nov., isolated from soil of ginseng rhizosphere.</title>
        <authorList>
            <person name="Lee J."/>
        </authorList>
    </citation>
    <scope>NUCLEOTIDE SEQUENCE [LARGE SCALE GENOMIC DNA]</scope>
    <source>
        <strain evidence="1 2">BN140078</strain>
    </source>
</reference>
<comment type="caution">
    <text evidence="1">The sequence shown here is derived from an EMBL/GenBank/DDBJ whole genome shotgun (WGS) entry which is preliminary data.</text>
</comment>
<protein>
    <submittedName>
        <fullName evidence="1">Uncharacterized protein</fullName>
    </submittedName>
</protein>
<name>A0A5B2VKN0_9BACT</name>
<organism evidence="1 2">
    <name type="scientific">Chitinophaga agrisoli</name>
    <dbReference type="NCBI Taxonomy" id="2607653"/>
    <lineage>
        <taxon>Bacteria</taxon>
        <taxon>Pseudomonadati</taxon>
        <taxon>Bacteroidota</taxon>
        <taxon>Chitinophagia</taxon>
        <taxon>Chitinophagales</taxon>
        <taxon>Chitinophagaceae</taxon>
        <taxon>Chitinophaga</taxon>
    </lineage>
</organism>
<gene>
    <name evidence="1" type="ORF">F0L74_24545</name>
</gene>
<sequence length="109" mass="12548">MLDQDFYQFLEYGICQAFNNSPDEEIKGFWCDGVMPSAANPGLIGRKIELKAFIGKDGQSAYELILKLGNKALSRYSRQLDLKECIPDTDNPNWFYIDTKKRTMEIQLD</sequence>
<evidence type="ECO:0000313" key="1">
    <source>
        <dbReference type="EMBL" id="KAA2239374.1"/>
    </source>
</evidence>
<dbReference type="RefSeq" id="WP_149840553.1">
    <property type="nucleotide sequence ID" value="NZ_VUOC01000004.1"/>
</dbReference>